<evidence type="ECO:0000256" key="1">
    <source>
        <dbReference type="ARBA" id="ARBA00023242"/>
    </source>
</evidence>
<dbReference type="InterPro" id="IPR036864">
    <property type="entry name" value="Zn2-C6_fun-type_DNA-bd_sf"/>
</dbReference>
<dbReference type="PROSITE" id="PS00463">
    <property type="entry name" value="ZN2_CY6_FUNGAL_1"/>
    <property type="match status" value="1"/>
</dbReference>
<organism evidence="4 5">
    <name type="scientific">Canariomyces notabilis</name>
    <dbReference type="NCBI Taxonomy" id="2074819"/>
    <lineage>
        <taxon>Eukaryota</taxon>
        <taxon>Fungi</taxon>
        <taxon>Dikarya</taxon>
        <taxon>Ascomycota</taxon>
        <taxon>Pezizomycotina</taxon>
        <taxon>Sordariomycetes</taxon>
        <taxon>Sordariomycetidae</taxon>
        <taxon>Sordariales</taxon>
        <taxon>Chaetomiaceae</taxon>
        <taxon>Canariomyces</taxon>
    </lineage>
</organism>
<evidence type="ECO:0000256" key="2">
    <source>
        <dbReference type="SAM" id="MobiDB-lite"/>
    </source>
</evidence>
<feature type="compositionally biased region" description="Low complexity" evidence="2">
    <location>
        <begin position="366"/>
        <end position="412"/>
    </location>
</feature>
<feature type="region of interest" description="Disordered" evidence="2">
    <location>
        <begin position="366"/>
        <end position="421"/>
    </location>
</feature>
<feature type="compositionally biased region" description="Low complexity" evidence="2">
    <location>
        <begin position="108"/>
        <end position="120"/>
    </location>
</feature>
<evidence type="ECO:0000313" key="4">
    <source>
        <dbReference type="EMBL" id="KAK4112820.1"/>
    </source>
</evidence>
<dbReference type="AlphaFoldDB" id="A0AAN6YSF8"/>
<evidence type="ECO:0000313" key="5">
    <source>
        <dbReference type="Proteomes" id="UP001302812"/>
    </source>
</evidence>
<proteinExistence type="predicted"/>
<comment type="caution">
    <text evidence="4">The sequence shown here is derived from an EMBL/GenBank/DDBJ whole genome shotgun (WGS) entry which is preliminary data.</text>
</comment>
<dbReference type="InterPro" id="IPR001138">
    <property type="entry name" value="Zn2Cys6_DnaBD"/>
</dbReference>
<gene>
    <name evidence="4" type="ORF">N656DRAFT_779052</name>
</gene>
<dbReference type="EMBL" id="MU853341">
    <property type="protein sequence ID" value="KAK4112820.1"/>
    <property type="molecule type" value="Genomic_DNA"/>
</dbReference>
<feature type="compositionally biased region" description="Low complexity" evidence="2">
    <location>
        <begin position="141"/>
        <end position="159"/>
    </location>
</feature>
<protein>
    <recommendedName>
        <fullName evidence="3">Zn(2)-C6 fungal-type domain-containing protein</fullName>
    </recommendedName>
</protein>
<feature type="domain" description="Zn(2)-C6 fungal-type" evidence="3">
    <location>
        <begin position="17"/>
        <end position="53"/>
    </location>
</feature>
<keyword evidence="1" id="KW-0539">Nucleus</keyword>
<reference evidence="4" key="2">
    <citation type="submission" date="2023-05" db="EMBL/GenBank/DDBJ databases">
        <authorList>
            <consortium name="Lawrence Berkeley National Laboratory"/>
            <person name="Steindorff A."/>
            <person name="Hensen N."/>
            <person name="Bonometti L."/>
            <person name="Westerberg I."/>
            <person name="Brannstrom I.O."/>
            <person name="Guillou S."/>
            <person name="Cros-Aarteil S."/>
            <person name="Calhoun S."/>
            <person name="Haridas S."/>
            <person name="Kuo A."/>
            <person name="Mondo S."/>
            <person name="Pangilinan J."/>
            <person name="Riley R."/>
            <person name="Labutti K."/>
            <person name="Andreopoulos B."/>
            <person name="Lipzen A."/>
            <person name="Chen C."/>
            <person name="Yanf M."/>
            <person name="Daum C."/>
            <person name="Ng V."/>
            <person name="Clum A."/>
            <person name="Ohm R."/>
            <person name="Martin F."/>
            <person name="Silar P."/>
            <person name="Natvig D."/>
            <person name="Lalanne C."/>
            <person name="Gautier V."/>
            <person name="Ament-Velasquez S.L."/>
            <person name="Kruys A."/>
            <person name="Hutchinson M.I."/>
            <person name="Powell A.J."/>
            <person name="Barry K."/>
            <person name="Miller A.N."/>
            <person name="Grigoriev I.V."/>
            <person name="Debuchy R."/>
            <person name="Gladieux P."/>
            <person name="Thoren M.H."/>
            <person name="Johannesson H."/>
        </authorList>
    </citation>
    <scope>NUCLEOTIDE SEQUENCE</scope>
    <source>
        <strain evidence="4">CBS 508.74</strain>
    </source>
</reference>
<dbReference type="Proteomes" id="UP001302812">
    <property type="component" value="Unassembled WGS sequence"/>
</dbReference>
<name>A0AAN6YSF8_9PEZI</name>
<accession>A0AAN6YSF8</accession>
<dbReference type="PROSITE" id="PS50048">
    <property type="entry name" value="ZN2_CY6_FUNGAL_2"/>
    <property type="match status" value="1"/>
</dbReference>
<dbReference type="SUPFAM" id="SSF57701">
    <property type="entry name" value="Zn2/Cys6 DNA-binding domain"/>
    <property type="match status" value="1"/>
</dbReference>
<evidence type="ECO:0000259" key="3">
    <source>
        <dbReference type="PROSITE" id="PS50048"/>
    </source>
</evidence>
<feature type="region of interest" description="Disordered" evidence="2">
    <location>
        <begin position="210"/>
        <end position="231"/>
    </location>
</feature>
<dbReference type="GO" id="GO:0008270">
    <property type="term" value="F:zinc ion binding"/>
    <property type="evidence" value="ECO:0007669"/>
    <property type="project" value="InterPro"/>
</dbReference>
<dbReference type="GeneID" id="89939244"/>
<dbReference type="GO" id="GO:0000981">
    <property type="term" value="F:DNA-binding transcription factor activity, RNA polymerase II-specific"/>
    <property type="evidence" value="ECO:0007669"/>
    <property type="project" value="InterPro"/>
</dbReference>
<feature type="region of interest" description="Disordered" evidence="2">
    <location>
        <begin position="141"/>
        <end position="162"/>
    </location>
</feature>
<dbReference type="CDD" id="cd00067">
    <property type="entry name" value="GAL4"/>
    <property type="match status" value="1"/>
</dbReference>
<sequence>MREVRQQTMGISSRRSACDRCRGQKLRCLREGRQGDTDGRCDRCVKADAQCVTSPIYHIRPYTFPAGKGSVASVTSTVGASRSMSGPKPNKRSRTQTQARCEQRTGHTQQTGQTSSAAGSIPGAFLSWQASDVPQAELGFTSESDSVSGSKTTSVSSQSPQGWNSLADSVAAPLPNIPAVHQTAHSWDADGLTLEHLFAADKTFTSFSGGTAAHTASPLGEQRPQPMGTASSHSGKWLLFCEDALGDCSPEDYGGMQLGLHVQQDASFENVPHQANLAEELSSINHDLVTQLSRMTQGPPYMTMKTLIMPQCECAGGQGSDVTETALSRPIDDIFNTTRRYLDVVTRIAGPSARFMPRRSFPVPASGASASNGSISTSSPSESSDLSSSSDDSSQSSADTIPPSTTTDTSSTRFDNPGLGPLGNHRKVDSATLLLILICYVHVLRLHVALFAHAYEYFLLLSQSGNSTIDPIPGLCGLGNFPVRKWPFHLQVSPSARPLTSY</sequence>
<dbReference type="RefSeq" id="XP_064670390.1">
    <property type="nucleotide sequence ID" value="XM_064815119.1"/>
</dbReference>
<reference evidence="4" key="1">
    <citation type="journal article" date="2023" name="Mol. Phylogenet. Evol.">
        <title>Genome-scale phylogeny and comparative genomics of the fungal order Sordariales.</title>
        <authorList>
            <person name="Hensen N."/>
            <person name="Bonometti L."/>
            <person name="Westerberg I."/>
            <person name="Brannstrom I.O."/>
            <person name="Guillou S."/>
            <person name="Cros-Aarteil S."/>
            <person name="Calhoun S."/>
            <person name="Haridas S."/>
            <person name="Kuo A."/>
            <person name="Mondo S."/>
            <person name="Pangilinan J."/>
            <person name="Riley R."/>
            <person name="LaButti K."/>
            <person name="Andreopoulos B."/>
            <person name="Lipzen A."/>
            <person name="Chen C."/>
            <person name="Yan M."/>
            <person name="Daum C."/>
            <person name="Ng V."/>
            <person name="Clum A."/>
            <person name="Steindorff A."/>
            <person name="Ohm R.A."/>
            <person name="Martin F."/>
            <person name="Silar P."/>
            <person name="Natvig D.O."/>
            <person name="Lalanne C."/>
            <person name="Gautier V."/>
            <person name="Ament-Velasquez S.L."/>
            <person name="Kruys A."/>
            <person name="Hutchinson M.I."/>
            <person name="Powell A.J."/>
            <person name="Barry K."/>
            <person name="Miller A.N."/>
            <person name="Grigoriev I.V."/>
            <person name="Debuchy R."/>
            <person name="Gladieux P."/>
            <person name="Hiltunen Thoren M."/>
            <person name="Johannesson H."/>
        </authorList>
    </citation>
    <scope>NUCLEOTIDE SEQUENCE</scope>
    <source>
        <strain evidence="4">CBS 508.74</strain>
    </source>
</reference>
<feature type="region of interest" description="Disordered" evidence="2">
    <location>
        <begin position="75"/>
        <end position="120"/>
    </location>
</feature>
<keyword evidence="5" id="KW-1185">Reference proteome</keyword>